<dbReference type="EMBL" id="JANBUK010000060">
    <property type="protein sequence ID" value="KAJ2792060.1"/>
    <property type="molecule type" value="Genomic_DNA"/>
</dbReference>
<organism evidence="1 2">
    <name type="scientific">Coemansia linderi</name>
    <dbReference type="NCBI Taxonomy" id="2663919"/>
    <lineage>
        <taxon>Eukaryota</taxon>
        <taxon>Fungi</taxon>
        <taxon>Fungi incertae sedis</taxon>
        <taxon>Zoopagomycota</taxon>
        <taxon>Kickxellomycotina</taxon>
        <taxon>Kickxellomycetes</taxon>
        <taxon>Kickxellales</taxon>
        <taxon>Kickxellaceae</taxon>
        <taxon>Coemansia</taxon>
    </lineage>
</organism>
<evidence type="ECO:0000313" key="2">
    <source>
        <dbReference type="Proteomes" id="UP001140066"/>
    </source>
</evidence>
<accession>A0ACC1KMX2</accession>
<dbReference type="Proteomes" id="UP001140066">
    <property type="component" value="Unassembled WGS sequence"/>
</dbReference>
<gene>
    <name evidence="1" type="primary">EFG1</name>
    <name evidence="1" type="ORF">GGI18_000691</name>
</gene>
<protein>
    <submittedName>
        <fullName evidence="1">18S rRNA maturation protein</fullName>
    </submittedName>
</protein>
<name>A0ACC1KMX2_9FUNG</name>
<proteinExistence type="predicted"/>
<evidence type="ECO:0000313" key="1">
    <source>
        <dbReference type="EMBL" id="KAJ2792060.1"/>
    </source>
</evidence>
<comment type="caution">
    <text evidence="1">The sequence shown here is derived from an EMBL/GenBank/DDBJ whole genome shotgun (WGS) entry which is preliminary data.</text>
</comment>
<sequence>MPKVNLPASVFPARSKPYVGSSNAKQRSAAAKGAAGSGRPSTIKRPKRDDDSETSTPTSISQCKKQLRDAKRLLTRPTLTSTKRQEVERRVKALSILLDQLSGAKVDKANATRYSGVKFIERKKVIRKLEKLEKDVRQPLPSEDEAKSARAEALKELLISLNYTTYYPDQIKYISLFPADPARTSDETRAKQQQIRESIRLAMESGNLPKDPRLVSLEDAKAIKKSNRLMLRTVSLAHGLKHDGSGEDEDEDGEGEGDNNVDDEFFA</sequence>
<reference evidence="1" key="1">
    <citation type="submission" date="2022-07" db="EMBL/GenBank/DDBJ databases">
        <title>Phylogenomic reconstructions and comparative analyses of Kickxellomycotina fungi.</title>
        <authorList>
            <person name="Reynolds N.K."/>
            <person name="Stajich J.E."/>
            <person name="Barry K."/>
            <person name="Grigoriev I.V."/>
            <person name="Crous P."/>
            <person name="Smith M.E."/>
        </authorList>
    </citation>
    <scope>NUCLEOTIDE SEQUENCE</scope>
    <source>
        <strain evidence="1">BCRC 34191</strain>
    </source>
</reference>
<keyword evidence="2" id="KW-1185">Reference proteome</keyword>